<dbReference type="InterPro" id="IPR037187">
    <property type="entry name" value="DnaK_N"/>
</dbReference>
<keyword evidence="8" id="KW-1185">Reference proteome</keyword>
<feature type="domain" description="Zinc finger DksA/TraR C4-type" evidence="5">
    <location>
        <begin position="79"/>
        <end position="114"/>
    </location>
</feature>
<dbReference type="PANTHER" id="PTHR33823:SF2">
    <property type="entry name" value="RNA POLYMERASE-BINDING TRANSCRIPTION FACTOR DKSA"/>
    <property type="match status" value="1"/>
</dbReference>
<dbReference type="Proteomes" id="UP000315995">
    <property type="component" value="Chromosome"/>
</dbReference>
<gene>
    <name evidence="7" type="ORF">FIV42_19860</name>
</gene>
<keyword evidence="2" id="KW-0863">Zinc-finger</keyword>
<feature type="zinc finger region" description="dksA C4-type" evidence="4">
    <location>
        <begin position="84"/>
        <end position="108"/>
    </location>
</feature>
<dbReference type="PANTHER" id="PTHR33823">
    <property type="entry name" value="RNA POLYMERASE-BINDING TRANSCRIPTION FACTOR DKSA-RELATED"/>
    <property type="match status" value="1"/>
</dbReference>
<dbReference type="AlphaFoldDB" id="A0A4Y6PX57"/>
<dbReference type="SUPFAM" id="SSF57716">
    <property type="entry name" value="Glucocorticoid receptor-like (DNA-binding domain)"/>
    <property type="match status" value="1"/>
</dbReference>
<dbReference type="Gene3D" id="1.20.120.910">
    <property type="entry name" value="DksA, coiled-coil domain"/>
    <property type="match status" value="1"/>
</dbReference>
<dbReference type="GO" id="GO:0008270">
    <property type="term" value="F:zinc ion binding"/>
    <property type="evidence" value="ECO:0007669"/>
    <property type="project" value="UniProtKB-KW"/>
</dbReference>
<evidence type="ECO:0000256" key="4">
    <source>
        <dbReference type="PROSITE-ProRule" id="PRU00510"/>
    </source>
</evidence>
<dbReference type="EMBL" id="CP041186">
    <property type="protein sequence ID" value="QDG52914.1"/>
    <property type="molecule type" value="Genomic_DNA"/>
</dbReference>
<dbReference type="Pfam" id="PF21157">
    <property type="entry name" value="DksA_N"/>
    <property type="match status" value="1"/>
</dbReference>
<evidence type="ECO:0000256" key="2">
    <source>
        <dbReference type="ARBA" id="ARBA00022771"/>
    </source>
</evidence>
<name>A0A4Y6PX57_PERCE</name>
<accession>A0A5B8YD63</accession>
<evidence type="ECO:0000256" key="3">
    <source>
        <dbReference type="ARBA" id="ARBA00022833"/>
    </source>
</evidence>
<keyword evidence="3" id="KW-0862">Zinc</keyword>
<evidence type="ECO:0000259" key="5">
    <source>
        <dbReference type="Pfam" id="PF01258"/>
    </source>
</evidence>
<dbReference type="InterPro" id="IPR000962">
    <property type="entry name" value="Znf_DskA_TraR"/>
</dbReference>
<evidence type="ECO:0000256" key="1">
    <source>
        <dbReference type="ARBA" id="ARBA00022723"/>
    </source>
</evidence>
<accession>A0A4Y6PX57</accession>
<evidence type="ECO:0000313" key="8">
    <source>
        <dbReference type="Proteomes" id="UP000315995"/>
    </source>
</evidence>
<evidence type="ECO:0000259" key="6">
    <source>
        <dbReference type="Pfam" id="PF21157"/>
    </source>
</evidence>
<proteinExistence type="predicted"/>
<organism evidence="7 8">
    <name type="scientific">Persicimonas caeni</name>
    <dbReference type="NCBI Taxonomy" id="2292766"/>
    <lineage>
        <taxon>Bacteria</taxon>
        <taxon>Deltaproteobacteria</taxon>
        <taxon>Bradymonadales</taxon>
        <taxon>Bradymonadaceae</taxon>
        <taxon>Persicimonas</taxon>
    </lineage>
</organism>
<dbReference type="Pfam" id="PF01258">
    <property type="entry name" value="zf-dskA_traR"/>
    <property type="match status" value="1"/>
</dbReference>
<keyword evidence="1" id="KW-0479">Metal-binding</keyword>
<dbReference type="SUPFAM" id="SSF109635">
    <property type="entry name" value="DnaK suppressor protein DksA, alpha-hairpin domain"/>
    <property type="match status" value="1"/>
</dbReference>
<sequence length="121" mass="13982">MEANKLEEFRQMLAEEKKTLLRKAMHTLKNEIELSKEDMADEADLASALTDQNLSLRLRGRERSLIDKIDLALKRIDAGEFGECVMCGEEISVKRLKARPVTTMCIACKEDQERRERHFAE</sequence>
<feature type="domain" description="DnaK suppressor protein DksA N-terminal" evidence="6">
    <location>
        <begin position="6"/>
        <end position="76"/>
    </location>
</feature>
<reference evidence="7 8" key="1">
    <citation type="submission" date="2019-06" db="EMBL/GenBank/DDBJ databases">
        <title>Persicimonas caeni gen. nov., sp. nov., a predatory bacterium isolated from solar saltern.</title>
        <authorList>
            <person name="Wang S."/>
        </authorList>
    </citation>
    <scope>NUCLEOTIDE SEQUENCE [LARGE SCALE GENOMIC DNA]</scope>
    <source>
        <strain evidence="7 8">YN101</strain>
    </source>
</reference>
<evidence type="ECO:0000313" key="7">
    <source>
        <dbReference type="EMBL" id="QDG52914.1"/>
    </source>
</evidence>
<dbReference type="OrthoDB" id="9803742at2"/>
<dbReference type="InterPro" id="IPR048489">
    <property type="entry name" value="DksA_N"/>
</dbReference>
<dbReference type="RefSeq" id="WP_141199375.1">
    <property type="nucleotide sequence ID" value="NZ_CP041186.1"/>
</dbReference>
<protein>
    <submittedName>
        <fullName evidence="7">Conjugal transfer protein TraR</fullName>
    </submittedName>
</protein>
<dbReference type="PROSITE" id="PS51128">
    <property type="entry name" value="ZF_DKSA_2"/>
    <property type="match status" value="1"/>
</dbReference>